<evidence type="ECO:0000256" key="1">
    <source>
        <dbReference type="HAMAP-Rule" id="MF_00799"/>
    </source>
</evidence>
<organism evidence="3 4">
    <name type="scientific">Cutibacterium avidum ATCC 25577</name>
    <dbReference type="NCBI Taxonomy" id="997355"/>
    <lineage>
        <taxon>Bacteria</taxon>
        <taxon>Bacillati</taxon>
        <taxon>Actinomycetota</taxon>
        <taxon>Actinomycetes</taxon>
        <taxon>Propionibacteriales</taxon>
        <taxon>Propionibacteriaceae</taxon>
        <taxon>Cutibacterium</taxon>
    </lineage>
</organism>
<protein>
    <recommendedName>
        <fullName evidence="1">UPF0336 protein HMPREF9153_0514</fullName>
    </recommendedName>
</protein>
<proteinExistence type="inferred from homology"/>
<evidence type="ECO:0000313" key="4">
    <source>
        <dbReference type="Proteomes" id="UP000005332"/>
    </source>
</evidence>
<comment type="caution">
    <text evidence="3">The sequence shown here is derived from an EMBL/GenBank/DDBJ whole genome shotgun (WGS) entry which is preliminary data.</text>
</comment>
<dbReference type="PIRSF" id="PIRSF018072">
    <property type="entry name" value="UCP018072"/>
    <property type="match status" value="1"/>
</dbReference>
<keyword evidence="4" id="KW-1185">Reference proteome</keyword>
<dbReference type="HAMAP" id="MF_00799">
    <property type="entry name" value="UPF0336"/>
    <property type="match status" value="1"/>
</dbReference>
<dbReference type="Proteomes" id="UP000005332">
    <property type="component" value="Unassembled WGS sequence"/>
</dbReference>
<dbReference type="InterPro" id="IPR039569">
    <property type="entry name" value="FAS1-like_DH_region"/>
</dbReference>
<feature type="domain" description="FAS1-like dehydratase" evidence="2">
    <location>
        <begin position="19"/>
        <end position="137"/>
    </location>
</feature>
<dbReference type="CDD" id="cd03441">
    <property type="entry name" value="R_hydratase_like"/>
    <property type="match status" value="1"/>
</dbReference>
<reference evidence="3 4" key="1">
    <citation type="submission" date="2011-06" db="EMBL/GenBank/DDBJ databases">
        <authorList>
            <person name="Muzny D."/>
            <person name="Qin X."/>
            <person name="Deng J."/>
            <person name="Jiang H."/>
            <person name="Liu Y."/>
            <person name="Qu J."/>
            <person name="Song X.-Z."/>
            <person name="Zhang L."/>
            <person name="Thornton R."/>
            <person name="Coyle M."/>
            <person name="Francisco L."/>
            <person name="Jackson L."/>
            <person name="Javaid M."/>
            <person name="Korchina V."/>
            <person name="Kovar C."/>
            <person name="Mata R."/>
            <person name="Mathew T."/>
            <person name="Ngo R."/>
            <person name="Nguyen L."/>
            <person name="Nguyen N."/>
            <person name="Okwuonu G."/>
            <person name="Ongeri F."/>
            <person name="Pham C."/>
            <person name="Simmons D."/>
            <person name="Wilczek-Boney K."/>
            <person name="Hale W."/>
            <person name="Jakkamsetti A."/>
            <person name="Pham P."/>
            <person name="Ruth R."/>
            <person name="San Lucas F."/>
            <person name="Warren J."/>
            <person name="Zhang J."/>
            <person name="Zhao Z."/>
            <person name="Zhou C."/>
            <person name="Zhu D."/>
            <person name="Lee S."/>
            <person name="Bess C."/>
            <person name="Blankenburg K."/>
            <person name="Forbes L."/>
            <person name="Fu Q."/>
            <person name="Gubbala S."/>
            <person name="Hirani K."/>
            <person name="Jayaseelan J.C."/>
            <person name="Lara F."/>
            <person name="Munidasa M."/>
            <person name="Palculict T."/>
            <person name="Patil S."/>
            <person name="Pu L.-L."/>
            <person name="Saada N."/>
            <person name="Tang L."/>
            <person name="Weissenberger G."/>
            <person name="Zhu Y."/>
            <person name="Hemphill L."/>
            <person name="Shang Y."/>
            <person name="Youmans B."/>
            <person name="Ayvaz T."/>
            <person name="Ross M."/>
            <person name="Santibanez J."/>
            <person name="Aqrawi P."/>
            <person name="Gross S."/>
            <person name="Joshi V."/>
            <person name="Fowler G."/>
            <person name="Nazareth L."/>
            <person name="Reid J."/>
            <person name="Worley K."/>
            <person name="Petrosino J."/>
            <person name="Highlander S."/>
            <person name="Gibbs R."/>
        </authorList>
    </citation>
    <scope>NUCLEOTIDE SEQUENCE [LARGE SCALE GENOMIC DNA]</scope>
    <source>
        <strain evidence="3 4">ATCC 25577</strain>
    </source>
</reference>
<dbReference type="AlphaFoldDB" id="G4CVF7"/>
<dbReference type="HOGENOM" id="CLU_116276_0_0_11"/>
<dbReference type="PATRIC" id="fig|997355.3.peg.509"/>
<evidence type="ECO:0000259" key="2">
    <source>
        <dbReference type="Pfam" id="PF13452"/>
    </source>
</evidence>
<dbReference type="Gene3D" id="3.10.129.10">
    <property type="entry name" value="Hotdog Thioesterase"/>
    <property type="match status" value="1"/>
</dbReference>
<accession>G4CVF7</accession>
<dbReference type="SUPFAM" id="SSF54637">
    <property type="entry name" value="Thioesterase/thiol ester dehydrase-isomerase"/>
    <property type="match status" value="1"/>
</dbReference>
<evidence type="ECO:0000313" key="3">
    <source>
        <dbReference type="EMBL" id="EGY78945.1"/>
    </source>
</evidence>
<dbReference type="Pfam" id="PF13452">
    <property type="entry name" value="FAS1_DH_region"/>
    <property type="match status" value="1"/>
</dbReference>
<name>G4CVF7_9ACTN</name>
<dbReference type="InterPro" id="IPR016709">
    <property type="entry name" value="HadA-like"/>
</dbReference>
<dbReference type="EMBL" id="AGBA01000005">
    <property type="protein sequence ID" value="EGY78945.1"/>
    <property type="molecule type" value="Genomic_DNA"/>
</dbReference>
<sequence length="153" mass="16878">MASGVWDSLNDMPISPDDVGRTYPTTDPYLVTAEKIRELATALGDTAPAYRGDDPIAPPTFAMVLASRAWEALFDDEQLGLQLEHMIHTDQSFNWIRPLHKGDEVTSTLRITSVRIRGNTDIIGIDVSLDHVNGEHLGNATSTLWHTRPEANA</sequence>
<comment type="similarity">
    <text evidence="1">Belongs to the UPF0336 family.</text>
</comment>
<gene>
    <name evidence="3" type="ORF">HMPREF9153_0514</name>
</gene>
<dbReference type="InterPro" id="IPR029069">
    <property type="entry name" value="HotDog_dom_sf"/>
</dbReference>